<sequence length="215" mass="24382">MFAPESGEKKRDTPIPDKQNPLARLFPTSGLIHLDLESGARRPPDRFLLTSWPIALLGGDSLGRHCRLRARHSGVYCAVYCFDRARVKTPRSTAAPRRQLIISRPDENSEEVVSSMPSRSISLPTRSSVNSVPDFSGRFRQISRNLFNNALRVEKLPTSCQLLIGNDSRDRYSQQPPRRRRFFSCALIKWNVTSHFGGGINLFNEARRDSSQFPK</sequence>
<evidence type="ECO:0000313" key="2">
    <source>
        <dbReference type="EMBL" id="KAH0817523.1"/>
    </source>
</evidence>
<name>A0A8J6LFR0_TENMO</name>
<reference evidence="2" key="1">
    <citation type="journal article" date="2020" name="J Insects Food Feed">
        <title>The yellow mealworm (Tenebrio molitor) genome: a resource for the emerging insects as food and feed industry.</title>
        <authorList>
            <person name="Eriksson T."/>
            <person name="Andere A."/>
            <person name="Kelstrup H."/>
            <person name="Emery V."/>
            <person name="Picard C."/>
        </authorList>
    </citation>
    <scope>NUCLEOTIDE SEQUENCE</scope>
    <source>
        <strain evidence="2">Stoneville</strain>
        <tissue evidence="2">Whole head</tissue>
    </source>
</reference>
<evidence type="ECO:0000256" key="1">
    <source>
        <dbReference type="SAM" id="MobiDB-lite"/>
    </source>
</evidence>
<protein>
    <submittedName>
        <fullName evidence="2">Uncharacterized protein</fullName>
    </submittedName>
</protein>
<organism evidence="2 3">
    <name type="scientific">Tenebrio molitor</name>
    <name type="common">Yellow mealworm beetle</name>
    <dbReference type="NCBI Taxonomy" id="7067"/>
    <lineage>
        <taxon>Eukaryota</taxon>
        <taxon>Metazoa</taxon>
        <taxon>Ecdysozoa</taxon>
        <taxon>Arthropoda</taxon>
        <taxon>Hexapoda</taxon>
        <taxon>Insecta</taxon>
        <taxon>Pterygota</taxon>
        <taxon>Neoptera</taxon>
        <taxon>Endopterygota</taxon>
        <taxon>Coleoptera</taxon>
        <taxon>Polyphaga</taxon>
        <taxon>Cucujiformia</taxon>
        <taxon>Tenebrionidae</taxon>
        <taxon>Tenebrio</taxon>
    </lineage>
</organism>
<gene>
    <name evidence="2" type="ORF">GEV33_005268</name>
</gene>
<feature type="region of interest" description="Disordered" evidence="1">
    <location>
        <begin position="1"/>
        <end position="22"/>
    </location>
</feature>
<dbReference type="EMBL" id="JABDTM020019321">
    <property type="protein sequence ID" value="KAH0817523.1"/>
    <property type="molecule type" value="Genomic_DNA"/>
</dbReference>
<dbReference type="Proteomes" id="UP000719412">
    <property type="component" value="Unassembled WGS sequence"/>
</dbReference>
<keyword evidence="3" id="KW-1185">Reference proteome</keyword>
<accession>A0A8J6LFR0</accession>
<comment type="caution">
    <text evidence="2">The sequence shown here is derived from an EMBL/GenBank/DDBJ whole genome shotgun (WGS) entry which is preliminary data.</text>
</comment>
<proteinExistence type="predicted"/>
<evidence type="ECO:0000313" key="3">
    <source>
        <dbReference type="Proteomes" id="UP000719412"/>
    </source>
</evidence>
<reference evidence="2" key="2">
    <citation type="submission" date="2021-08" db="EMBL/GenBank/DDBJ databases">
        <authorList>
            <person name="Eriksson T."/>
        </authorList>
    </citation>
    <scope>NUCLEOTIDE SEQUENCE</scope>
    <source>
        <strain evidence="2">Stoneville</strain>
        <tissue evidence="2">Whole head</tissue>
    </source>
</reference>
<dbReference type="AlphaFoldDB" id="A0A8J6LFR0"/>
<feature type="compositionally biased region" description="Basic and acidic residues" evidence="1">
    <location>
        <begin position="1"/>
        <end position="15"/>
    </location>
</feature>